<protein>
    <recommendedName>
        <fullName evidence="4">TIR domain-containing protein</fullName>
    </recommendedName>
</protein>
<dbReference type="EMBL" id="CAMXCT020002084">
    <property type="protein sequence ID" value="CAL1148894.1"/>
    <property type="molecule type" value="Genomic_DNA"/>
</dbReference>
<comment type="caution">
    <text evidence="1">The sequence shown here is derived from an EMBL/GenBank/DDBJ whole genome shotgun (WGS) entry which is preliminary data.</text>
</comment>
<evidence type="ECO:0000313" key="1">
    <source>
        <dbReference type="EMBL" id="CAI3995519.1"/>
    </source>
</evidence>
<reference evidence="2 3" key="2">
    <citation type="submission" date="2024-05" db="EMBL/GenBank/DDBJ databases">
        <authorList>
            <person name="Chen Y."/>
            <person name="Shah S."/>
            <person name="Dougan E. K."/>
            <person name="Thang M."/>
            <person name="Chan C."/>
        </authorList>
    </citation>
    <scope>NUCLEOTIDE SEQUENCE [LARGE SCALE GENOMIC DNA]</scope>
</reference>
<feature type="non-terminal residue" evidence="1">
    <location>
        <position position="328"/>
    </location>
</feature>
<evidence type="ECO:0000313" key="2">
    <source>
        <dbReference type="EMBL" id="CAL4782831.1"/>
    </source>
</evidence>
<evidence type="ECO:0008006" key="4">
    <source>
        <dbReference type="Google" id="ProtNLM"/>
    </source>
</evidence>
<dbReference type="OrthoDB" id="448387at2759"/>
<gene>
    <name evidence="1" type="ORF">C1SCF055_LOCUS22069</name>
</gene>
<accession>A0A9P1CNQ2</accession>
<proteinExistence type="predicted"/>
<keyword evidence="3" id="KW-1185">Reference proteome</keyword>
<dbReference type="InterPro" id="IPR036691">
    <property type="entry name" value="Endo/exonu/phosph_ase_sf"/>
</dbReference>
<evidence type="ECO:0000313" key="3">
    <source>
        <dbReference type="Proteomes" id="UP001152797"/>
    </source>
</evidence>
<dbReference type="EMBL" id="CAMXCT030002084">
    <property type="protein sequence ID" value="CAL4782831.1"/>
    <property type="molecule type" value="Genomic_DNA"/>
</dbReference>
<dbReference type="AlphaFoldDB" id="A0A9P1CNQ2"/>
<reference evidence="1" key="1">
    <citation type="submission" date="2022-10" db="EMBL/GenBank/DDBJ databases">
        <authorList>
            <person name="Chen Y."/>
            <person name="Dougan E. K."/>
            <person name="Chan C."/>
            <person name="Rhodes N."/>
            <person name="Thang M."/>
        </authorList>
    </citation>
    <scope>NUCLEOTIDE SEQUENCE</scope>
</reference>
<name>A0A9P1CNQ2_9DINO</name>
<dbReference type="Proteomes" id="UP001152797">
    <property type="component" value="Unassembled WGS sequence"/>
</dbReference>
<dbReference type="Gene3D" id="3.60.10.10">
    <property type="entry name" value="Endonuclease/exonuclease/phosphatase"/>
    <property type="match status" value="1"/>
</dbReference>
<dbReference type="EMBL" id="CAMXCT010002084">
    <property type="protein sequence ID" value="CAI3995519.1"/>
    <property type="molecule type" value="Genomic_DNA"/>
</dbReference>
<organism evidence="1">
    <name type="scientific">Cladocopium goreaui</name>
    <dbReference type="NCBI Taxonomy" id="2562237"/>
    <lineage>
        <taxon>Eukaryota</taxon>
        <taxon>Sar</taxon>
        <taxon>Alveolata</taxon>
        <taxon>Dinophyceae</taxon>
        <taxon>Suessiales</taxon>
        <taxon>Symbiodiniaceae</taxon>
        <taxon>Cladocopium</taxon>
    </lineage>
</organism>
<sequence>RERIHFHRAFRENSKKVVTEAHFHHAGMGLLRVVTTHLPGAPFGRARKEFADCIAGIVKGEKLPTVLLADLNFPEKAIQPLLLDHDLDVSFVPTPYPTNICQGSLLPKRIDSIAVINHEVKGAKLQATALKAEDVLDGLREVVDLLKSRSAEPWTPTRYQSDKASAASTDMRSAAAQQGHLLLSARFNNDEVIAYMRAVKKQLEARNIPVFVVEATVGQSFADLTRIGLARAKGMVTFCTSEYGAYTGVRYETFHELEFARGHKLPLFPIRLCDEWPPAPQNNERGIFQNQLVFKKGLVYIDDRQMTRAQWVADQIAESVARIGIFSS</sequence>